<dbReference type="EMBL" id="AZRV01000013">
    <property type="protein sequence ID" value="RKO62584.1"/>
    <property type="molecule type" value="Genomic_DNA"/>
</dbReference>
<comment type="caution">
    <text evidence="1">The sequence shown here is derived from an EMBL/GenBank/DDBJ whole genome shotgun (WGS) entry which is preliminary data.</text>
</comment>
<protein>
    <submittedName>
        <fullName evidence="1">Uncharacterized protein</fullName>
    </submittedName>
</protein>
<keyword evidence="2" id="KW-1185">Reference proteome</keyword>
<name>A0A420VG14_9BACI</name>
<evidence type="ECO:0000313" key="2">
    <source>
        <dbReference type="Proteomes" id="UP000286235"/>
    </source>
</evidence>
<organism evidence="1 2">
    <name type="scientific">Caldibacillus debilis GB1</name>
    <dbReference type="NCBI Taxonomy" id="1339248"/>
    <lineage>
        <taxon>Bacteria</taxon>
        <taxon>Bacillati</taxon>
        <taxon>Bacillota</taxon>
        <taxon>Bacilli</taxon>
        <taxon>Bacillales</taxon>
        <taxon>Bacillaceae</taxon>
        <taxon>Caldibacillus</taxon>
    </lineage>
</organism>
<evidence type="ECO:0000313" key="1">
    <source>
        <dbReference type="EMBL" id="RKO62584.1"/>
    </source>
</evidence>
<reference evidence="1 2" key="1">
    <citation type="submission" date="2013-12" db="EMBL/GenBank/DDBJ databases">
        <title>Genome and proteome characterization of Caldibacillus debilis GB1 derived from a cellulolytic aero-tolerant co-culture.</title>
        <authorList>
            <person name="Wushke S.T."/>
            <person name="Zhang X."/>
            <person name="Fristensky B."/>
            <person name="Wilkins J.A."/>
            <person name="Levin D.B."/>
            <person name="Sparling R."/>
        </authorList>
    </citation>
    <scope>NUCLEOTIDE SEQUENCE [LARGE SCALE GENOMIC DNA]</scope>
    <source>
        <strain evidence="1 2">GB1</strain>
    </source>
</reference>
<dbReference type="Proteomes" id="UP000286235">
    <property type="component" value="Unassembled WGS sequence"/>
</dbReference>
<proteinExistence type="predicted"/>
<sequence>MPVSAEDGRVLAGPERESAVFEDGLKRKYDLWLEEIFSLLPEDVQRNFGNRWMIGSCTSRSSFSRPVSKRKRSGR</sequence>
<gene>
    <name evidence="1" type="ORF">Cdeb_03123</name>
</gene>
<accession>A0A420VG14</accession>
<dbReference type="AlphaFoldDB" id="A0A420VG14"/>